<dbReference type="AlphaFoldDB" id="A0A927MJ77"/>
<keyword evidence="1" id="KW-0812">Transmembrane</keyword>
<proteinExistence type="predicted"/>
<keyword evidence="1" id="KW-1133">Transmembrane helix</keyword>
<dbReference type="RefSeq" id="WP_192599116.1">
    <property type="nucleotide sequence ID" value="NZ_JADBEL010000013.1"/>
</dbReference>
<evidence type="ECO:0000256" key="1">
    <source>
        <dbReference type="SAM" id="Phobius"/>
    </source>
</evidence>
<dbReference type="InterPro" id="IPR025588">
    <property type="entry name" value="YcxB-like_C"/>
</dbReference>
<evidence type="ECO:0000259" key="2">
    <source>
        <dbReference type="Pfam" id="PF14317"/>
    </source>
</evidence>
<dbReference type="Pfam" id="PF14317">
    <property type="entry name" value="YcxB"/>
    <property type="match status" value="1"/>
</dbReference>
<reference evidence="3" key="1">
    <citation type="submission" date="2020-10" db="EMBL/GenBank/DDBJ databases">
        <title>Genomic Encyclopedia of Type Strains, Phase IV (KMG-IV): sequencing the most valuable type-strain genomes for metagenomic binning, comparative biology and taxonomic classification.</title>
        <authorList>
            <person name="Goeker M."/>
        </authorList>
    </citation>
    <scope>NUCLEOTIDE SEQUENCE</scope>
    <source>
        <strain evidence="3">DSM 13886</strain>
    </source>
</reference>
<accession>A0A927MJ77</accession>
<feature type="transmembrane region" description="Helical" evidence="1">
    <location>
        <begin position="31"/>
        <end position="51"/>
    </location>
</feature>
<organism evidence="3 4">
    <name type="scientific">Sporosarcina limicola</name>
    <dbReference type="NCBI Taxonomy" id="34101"/>
    <lineage>
        <taxon>Bacteria</taxon>
        <taxon>Bacillati</taxon>
        <taxon>Bacillota</taxon>
        <taxon>Bacilli</taxon>
        <taxon>Bacillales</taxon>
        <taxon>Caryophanaceae</taxon>
        <taxon>Sporosarcina</taxon>
    </lineage>
</organism>
<keyword evidence="1" id="KW-0472">Membrane</keyword>
<dbReference type="EMBL" id="JADBEL010000013">
    <property type="protein sequence ID" value="MBE1555385.1"/>
    <property type="molecule type" value="Genomic_DNA"/>
</dbReference>
<sequence length="170" mass="19816">MEIDYELTEEDYLNFNMFHVKNSKTAMKSLAMQRFLTPIVFLILSYVLSAMGDGSFIGLFITFSITGILWIIFYPKYFYSLIKRNTKKMIKEGKNDGLLGNHHLIMNDEGLVDSTSDRETKVTWSGIKNFKEDNDNLYLYTSSISSYILPKRELNNVEEVRNYFKAKVVQ</sequence>
<feature type="domain" description="YcxB-like C-terminal" evidence="2">
    <location>
        <begin position="108"/>
        <end position="162"/>
    </location>
</feature>
<gene>
    <name evidence="3" type="ORF">H4683_002490</name>
</gene>
<dbReference type="Proteomes" id="UP000658225">
    <property type="component" value="Unassembled WGS sequence"/>
</dbReference>
<protein>
    <recommendedName>
        <fullName evidence="2">YcxB-like C-terminal domain-containing protein</fullName>
    </recommendedName>
</protein>
<feature type="transmembrane region" description="Helical" evidence="1">
    <location>
        <begin position="57"/>
        <end position="79"/>
    </location>
</feature>
<evidence type="ECO:0000313" key="4">
    <source>
        <dbReference type="Proteomes" id="UP000658225"/>
    </source>
</evidence>
<name>A0A927MJ77_9BACL</name>
<evidence type="ECO:0000313" key="3">
    <source>
        <dbReference type="EMBL" id="MBE1555385.1"/>
    </source>
</evidence>
<keyword evidence="4" id="KW-1185">Reference proteome</keyword>
<comment type="caution">
    <text evidence="3">The sequence shown here is derived from an EMBL/GenBank/DDBJ whole genome shotgun (WGS) entry which is preliminary data.</text>
</comment>